<feature type="transmembrane region" description="Helical" evidence="2">
    <location>
        <begin position="170"/>
        <end position="189"/>
    </location>
</feature>
<comment type="similarity">
    <text evidence="1">Belongs to the TMEM121 family.</text>
</comment>
<organism evidence="3 4">
    <name type="scientific">Littorina saxatilis</name>
    <dbReference type="NCBI Taxonomy" id="31220"/>
    <lineage>
        <taxon>Eukaryota</taxon>
        <taxon>Metazoa</taxon>
        <taxon>Spiralia</taxon>
        <taxon>Lophotrochozoa</taxon>
        <taxon>Mollusca</taxon>
        <taxon>Gastropoda</taxon>
        <taxon>Caenogastropoda</taxon>
        <taxon>Littorinimorpha</taxon>
        <taxon>Littorinoidea</taxon>
        <taxon>Littorinidae</taxon>
        <taxon>Littorina</taxon>
    </lineage>
</organism>
<protein>
    <submittedName>
        <fullName evidence="3">Uncharacterized protein</fullName>
    </submittedName>
</protein>
<feature type="transmembrane region" description="Helical" evidence="2">
    <location>
        <begin position="298"/>
        <end position="319"/>
    </location>
</feature>
<comment type="caution">
    <text evidence="3">The sequence shown here is derived from an EMBL/GenBank/DDBJ whole genome shotgun (WGS) entry which is preliminary data.</text>
</comment>
<evidence type="ECO:0000256" key="1">
    <source>
        <dbReference type="ARBA" id="ARBA00007711"/>
    </source>
</evidence>
<dbReference type="Proteomes" id="UP001374579">
    <property type="component" value="Unassembled WGS sequence"/>
</dbReference>
<accession>A0AAN9BAP9</accession>
<feature type="transmembrane region" description="Helical" evidence="2">
    <location>
        <begin position="7"/>
        <end position="28"/>
    </location>
</feature>
<keyword evidence="4" id="KW-1185">Reference proteome</keyword>
<sequence length="332" mass="36872">MSRFCESVYLLPTRVATVLLALLQGGILDCYLTHNSSKYWFAWIAGDVAVLMMFVVAFVISYCQLSLVMRRLRRGASSQPPSSAPFAERGEGGGGMGKCCVGGLAILGLEPLDKEGEGGELVTSAGSMPLVYFAWLVYSALLGVRVLLIYKNFAYELSEDVFLGKNTLQMTVASSSIVFLLLLFAHHDASPHSKRRHRIDNLTYLVVFDIVDAADLISVLASPSARVAMEMWVTWCVLGVACLNLVLPTLPLMALSRTQFGARPLPEYLQTLQRLLVLLGVNVPLLATRLLLWQHLQLPVSSFLVKNMAVSFLMLYGFYERDHHQRLRDRLL</sequence>
<name>A0AAN9BAP9_9CAEN</name>
<dbReference type="EMBL" id="JBAMIC010000010">
    <property type="protein sequence ID" value="KAK7102443.1"/>
    <property type="molecule type" value="Genomic_DNA"/>
</dbReference>
<keyword evidence="2" id="KW-0812">Transmembrane</keyword>
<feature type="transmembrane region" description="Helical" evidence="2">
    <location>
        <begin position="40"/>
        <end position="63"/>
    </location>
</feature>
<keyword evidence="2" id="KW-0472">Membrane</keyword>
<proteinExistence type="inferred from homology"/>
<dbReference type="InterPro" id="IPR032776">
    <property type="entry name" value="CECR6/TMEM121"/>
</dbReference>
<dbReference type="PANTHER" id="PTHR47399">
    <property type="entry name" value="TRANSMEMBRANE PROTEIN 121B"/>
    <property type="match status" value="1"/>
</dbReference>
<reference evidence="3 4" key="1">
    <citation type="submission" date="2024-02" db="EMBL/GenBank/DDBJ databases">
        <title>Chromosome-scale genome assembly of the rough periwinkle Littorina saxatilis.</title>
        <authorList>
            <person name="De Jode A."/>
            <person name="Faria R."/>
            <person name="Formenti G."/>
            <person name="Sims Y."/>
            <person name="Smith T.P."/>
            <person name="Tracey A."/>
            <person name="Wood J.M.D."/>
            <person name="Zagrodzka Z.B."/>
            <person name="Johannesson K."/>
            <person name="Butlin R.K."/>
            <person name="Leder E.H."/>
        </authorList>
    </citation>
    <scope>NUCLEOTIDE SEQUENCE [LARGE SCALE GENOMIC DNA]</scope>
    <source>
        <strain evidence="3">Snail1</strain>
        <tissue evidence="3">Muscle</tissue>
    </source>
</reference>
<keyword evidence="2" id="KW-1133">Transmembrane helix</keyword>
<evidence type="ECO:0000313" key="3">
    <source>
        <dbReference type="EMBL" id="KAK7102443.1"/>
    </source>
</evidence>
<feature type="transmembrane region" description="Helical" evidence="2">
    <location>
        <begin position="275"/>
        <end position="292"/>
    </location>
</feature>
<feature type="transmembrane region" description="Helical" evidence="2">
    <location>
        <begin position="232"/>
        <end position="255"/>
    </location>
</feature>
<dbReference type="InterPro" id="IPR026624">
    <property type="entry name" value="CECR6"/>
</dbReference>
<evidence type="ECO:0000256" key="2">
    <source>
        <dbReference type="SAM" id="Phobius"/>
    </source>
</evidence>
<evidence type="ECO:0000313" key="4">
    <source>
        <dbReference type="Proteomes" id="UP001374579"/>
    </source>
</evidence>
<gene>
    <name evidence="3" type="ORF">V1264_020659</name>
</gene>
<dbReference type="AlphaFoldDB" id="A0AAN9BAP9"/>
<feature type="transmembrane region" description="Helical" evidence="2">
    <location>
        <begin position="201"/>
        <end position="220"/>
    </location>
</feature>
<dbReference type="Pfam" id="PF14997">
    <property type="entry name" value="CECR6_TMEM121"/>
    <property type="match status" value="1"/>
</dbReference>
<dbReference type="PANTHER" id="PTHR47399:SF1">
    <property type="entry name" value="TRANSMEMBRANE PROTEIN 121B"/>
    <property type="match status" value="1"/>
</dbReference>
<feature type="transmembrane region" description="Helical" evidence="2">
    <location>
        <begin position="130"/>
        <end position="150"/>
    </location>
</feature>